<sequence>MSRRKKWLAGILIILAGIQFIQPVRNESGQAFSSDITGVVATPPHIAAILKAACYDCHSNNTRYPWYTYVQPAGWVLARHVAEGKEELNFHLFGTYTPRRQASKLRSIASSIKDGTMPLISYKWLHPEARLTPAQREAVLHWLEGIGKD</sequence>
<reference evidence="2 3" key="1">
    <citation type="submission" date="2018-11" db="EMBL/GenBank/DDBJ databases">
        <title>Chitinophaga lutea sp.nov., isolate from arsenic contaminated soil.</title>
        <authorList>
            <person name="Zong Y."/>
        </authorList>
    </citation>
    <scope>NUCLEOTIDE SEQUENCE [LARGE SCALE GENOMIC DNA]</scope>
    <source>
        <strain evidence="2 3">ZY74</strain>
    </source>
</reference>
<accession>A0A3N4PWG2</accession>
<proteinExistence type="predicted"/>
<dbReference type="Proteomes" id="UP000278351">
    <property type="component" value="Unassembled WGS sequence"/>
</dbReference>
<dbReference type="RefSeq" id="WP_123847070.1">
    <property type="nucleotide sequence ID" value="NZ_RPDH01000002.1"/>
</dbReference>
<dbReference type="SMART" id="SM01235">
    <property type="entry name" value="Haem_bd"/>
    <property type="match status" value="1"/>
</dbReference>
<organism evidence="2 3">
    <name type="scientific">Chitinophaga lutea</name>
    <dbReference type="NCBI Taxonomy" id="2488634"/>
    <lineage>
        <taxon>Bacteria</taxon>
        <taxon>Pseudomonadati</taxon>
        <taxon>Bacteroidota</taxon>
        <taxon>Chitinophagia</taxon>
        <taxon>Chitinophagales</taxon>
        <taxon>Chitinophagaceae</taxon>
        <taxon>Chitinophaga</taxon>
    </lineage>
</organism>
<dbReference type="AlphaFoldDB" id="A0A3N4PWG2"/>
<name>A0A3N4PWG2_9BACT</name>
<evidence type="ECO:0000313" key="3">
    <source>
        <dbReference type="Proteomes" id="UP000278351"/>
    </source>
</evidence>
<comment type="caution">
    <text evidence="2">The sequence shown here is derived from an EMBL/GenBank/DDBJ whole genome shotgun (WGS) entry which is preliminary data.</text>
</comment>
<dbReference type="InterPro" id="IPR025992">
    <property type="entry name" value="Haem-bd"/>
</dbReference>
<dbReference type="OrthoDB" id="196738at2"/>
<protein>
    <submittedName>
        <fullName evidence="2">Cytochrome C</fullName>
    </submittedName>
</protein>
<evidence type="ECO:0000259" key="1">
    <source>
        <dbReference type="SMART" id="SM01235"/>
    </source>
</evidence>
<dbReference type="Pfam" id="PF14376">
    <property type="entry name" value="Haem_bd"/>
    <property type="match status" value="1"/>
</dbReference>
<feature type="domain" description="Haem-binding" evidence="1">
    <location>
        <begin position="12"/>
        <end position="147"/>
    </location>
</feature>
<evidence type="ECO:0000313" key="2">
    <source>
        <dbReference type="EMBL" id="RPE08070.1"/>
    </source>
</evidence>
<dbReference type="EMBL" id="RPDH01000002">
    <property type="protein sequence ID" value="RPE08070.1"/>
    <property type="molecule type" value="Genomic_DNA"/>
</dbReference>
<gene>
    <name evidence="2" type="ORF">EGT74_13440</name>
</gene>
<keyword evidence="3" id="KW-1185">Reference proteome</keyword>